<evidence type="ECO:0000313" key="3">
    <source>
        <dbReference type="EMBL" id="MBC2768762.1"/>
    </source>
</evidence>
<protein>
    <submittedName>
        <fullName evidence="3">Type IV pilus biogenesis protein PilP</fullName>
    </submittedName>
</protein>
<feature type="compositionally biased region" description="Polar residues" evidence="1">
    <location>
        <begin position="137"/>
        <end position="150"/>
    </location>
</feature>
<dbReference type="NCBIfam" id="TIGR03021">
    <property type="entry name" value="pilP_fam"/>
    <property type="match status" value="1"/>
</dbReference>
<proteinExistence type="predicted"/>
<dbReference type="AlphaFoldDB" id="A0A842HLY7"/>
<dbReference type="EMBL" id="JACJUU010000001">
    <property type="protein sequence ID" value="MBC2768762.1"/>
    <property type="molecule type" value="Genomic_DNA"/>
</dbReference>
<dbReference type="Proteomes" id="UP000545386">
    <property type="component" value="Unassembled WGS sequence"/>
</dbReference>
<name>A0A842HLY7_9BURK</name>
<evidence type="ECO:0000256" key="2">
    <source>
        <dbReference type="SAM" id="SignalP"/>
    </source>
</evidence>
<sequence length="168" mass="17806">MASKHTAHLLLVLFSSLSLPTLGHAQTDKPPVTVSDLDAILQEEILLKAMANRAKQRAELGRFDSAAKTADLTNPTLPQLAWRRSTASGWLAKLYLNDGSSVIVSHGELLPGGYVVAQINENGVKLKHNDELIDLSAASSGAPTPSQNSAPAAMMPPSFVPPPQGRLP</sequence>
<reference evidence="3 4" key="1">
    <citation type="submission" date="2020-08" db="EMBL/GenBank/DDBJ databases">
        <title>Paraeoetvoesia sp. YC-7-48 draft genome sequence.</title>
        <authorList>
            <person name="Yao L."/>
        </authorList>
    </citation>
    <scope>NUCLEOTIDE SEQUENCE [LARGE SCALE GENOMIC DNA]</scope>
    <source>
        <strain evidence="4">YC-7-48</strain>
    </source>
</reference>
<dbReference type="RefSeq" id="WP_185778572.1">
    <property type="nucleotide sequence ID" value="NZ_JACJUU010000001.1"/>
</dbReference>
<evidence type="ECO:0000313" key="4">
    <source>
        <dbReference type="Proteomes" id="UP000545386"/>
    </source>
</evidence>
<feature type="chain" id="PRO_5032912177" evidence="2">
    <location>
        <begin position="26"/>
        <end position="168"/>
    </location>
</feature>
<comment type="caution">
    <text evidence="3">The sequence shown here is derived from an EMBL/GenBank/DDBJ whole genome shotgun (WGS) entry which is preliminary data.</text>
</comment>
<feature type="compositionally biased region" description="Pro residues" evidence="1">
    <location>
        <begin position="158"/>
        <end position="168"/>
    </location>
</feature>
<dbReference type="InterPro" id="IPR022753">
    <property type="entry name" value="T4SS_pilus_biogen_PilP"/>
</dbReference>
<keyword evidence="4" id="KW-1185">Reference proteome</keyword>
<feature type="region of interest" description="Disordered" evidence="1">
    <location>
        <begin position="137"/>
        <end position="168"/>
    </location>
</feature>
<feature type="signal peptide" evidence="2">
    <location>
        <begin position="1"/>
        <end position="25"/>
    </location>
</feature>
<organism evidence="3 4">
    <name type="scientific">Pusillimonas minor</name>
    <dbReference type="NCBI Taxonomy" id="2697024"/>
    <lineage>
        <taxon>Bacteria</taxon>
        <taxon>Pseudomonadati</taxon>
        <taxon>Pseudomonadota</taxon>
        <taxon>Betaproteobacteria</taxon>
        <taxon>Burkholderiales</taxon>
        <taxon>Alcaligenaceae</taxon>
        <taxon>Pusillimonas</taxon>
    </lineage>
</organism>
<evidence type="ECO:0000256" key="1">
    <source>
        <dbReference type="SAM" id="MobiDB-lite"/>
    </source>
</evidence>
<keyword evidence="2" id="KW-0732">Signal</keyword>
<gene>
    <name evidence="3" type="primary">pilP</name>
    <name evidence="3" type="ORF">GTU67_02400</name>
</gene>
<accession>A0A842HLY7</accession>